<feature type="non-terminal residue" evidence="2">
    <location>
        <position position="1"/>
    </location>
</feature>
<dbReference type="PANTHER" id="PTHR26312">
    <property type="entry name" value="TETRATRICOPEPTIDE REPEAT PROTEIN 5"/>
    <property type="match status" value="1"/>
</dbReference>
<sequence>FQLNGAIPSLKSNTMLLRSSSTPILNSWLPHSKDSSSPESDLVLQLRRTRSVSFTTASSSFHSLTDVSTKKLTRASSESDILTPPKPKKKNPISHNLKKQPKLTVKESDEMEQELKPNSISSSSASIQRLFSSSGLGESGSPTGKKDSILQTLVVGGGVGSNGGRICGGGGGGGGDGGDVGGSGFFESNNHGSDSTDAYYQNMIEANPGNALLLGNYAKFLKEVRGDFGKAEEYCGRAILANPSDGNVLSLYADLIWQTKKDADLAEIYFDQAVKTAPDDCYVLASYARFLWDAEEEEEDEENQHALHFGKAEEYCGRAILANPSDGNVLSLYADLIWQTKKDADRAEIYFDQAVKTAPDDCYVLASYARFLWDAEEEEEDEENQHGTEHSYPPHIFLGASHHSPLTAAS</sequence>
<dbReference type="Pfam" id="PF13432">
    <property type="entry name" value="TPR_16"/>
    <property type="match status" value="1"/>
</dbReference>
<dbReference type="InterPro" id="IPR011990">
    <property type="entry name" value="TPR-like_helical_dom_sf"/>
</dbReference>
<organism evidence="2 3">
    <name type="scientific">Quercus suber</name>
    <name type="common">Cork oak</name>
    <dbReference type="NCBI Taxonomy" id="58331"/>
    <lineage>
        <taxon>Eukaryota</taxon>
        <taxon>Viridiplantae</taxon>
        <taxon>Streptophyta</taxon>
        <taxon>Embryophyta</taxon>
        <taxon>Tracheophyta</taxon>
        <taxon>Spermatophyta</taxon>
        <taxon>Magnoliopsida</taxon>
        <taxon>eudicotyledons</taxon>
        <taxon>Gunneridae</taxon>
        <taxon>Pentapetalae</taxon>
        <taxon>rosids</taxon>
        <taxon>fabids</taxon>
        <taxon>Fagales</taxon>
        <taxon>Fagaceae</taxon>
        <taxon>Quercus</taxon>
    </lineage>
</organism>
<feature type="region of interest" description="Disordered" evidence="1">
    <location>
        <begin position="73"/>
        <end position="124"/>
    </location>
</feature>
<dbReference type="Proteomes" id="UP000237347">
    <property type="component" value="Unassembled WGS sequence"/>
</dbReference>
<dbReference type="SUPFAM" id="SSF48452">
    <property type="entry name" value="TPR-like"/>
    <property type="match status" value="1"/>
</dbReference>
<reference evidence="2 3" key="1">
    <citation type="journal article" date="2018" name="Sci. Data">
        <title>The draft genome sequence of cork oak.</title>
        <authorList>
            <person name="Ramos A.M."/>
            <person name="Usie A."/>
            <person name="Barbosa P."/>
            <person name="Barros P.M."/>
            <person name="Capote T."/>
            <person name="Chaves I."/>
            <person name="Simoes F."/>
            <person name="Abreu I."/>
            <person name="Carrasquinho I."/>
            <person name="Faro C."/>
            <person name="Guimaraes J.B."/>
            <person name="Mendonca D."/>
            <person name="Nobrega F."/>
            <person name="Rodrigues L."/>
            <person name="Saibo N.J.M."/>
            <person name="Varela M.C."/>
            <person name="Egas C."/>
            <person name="Matos J."/>
            <person name="Miguel C.M."/>
            <person name="Oliveira M.M."/>
            <person name="Ricardo C.P."/>
            <person name="Goncalves S."/>
        </authorList>
    </citation>
    <scope>NUCLEOTIDE SEQUENCE [LARGE SCALE GENOMIC DNA]</scope>
    <source>
        <strain evidence="3">cv. HL8</strain>
    </source>
</reference>
<feature type="compositionally biased region" description="Basic residues" evidence="1">
    <location>
        <begin position="86"/>
        <end position="101"/>
    </location>
</feature>
<feature type="region of interest" description="Disordered" evidence="1">
    <location>
        <begin position="376"/>
        <end position="410"/>
    </location>
</feature>
<keyword evidence="3" id="KW-1185">Reference proteome</keyword>
<dbReference type="EMBL" id="PKMF04000591">
    <property type="protein sequence ID" value="KAK7824845.1"/>
    <property type="molecule type" value="Genomic_DNA"/>
</dbReference>
<gene>
    <name evidence="2" type="ORF">CFP56_033984</name>
</gene>
<evidence type="ECO:0000256" key="1">
    <source>
        <dbReference type="SAM" id="MobiDB-lite"/>
    </source>
</evidence>
<dbReference type="Gene3D" id="1.25.40.10">
    <property type="entry name" value="Tetratricopeptide repeat domain"/>
    <property type="match status" value="2"/>
</dbReference>
<evidence type="ECO:0000313" key="3">
    <source>
        <dbReference type="Proteomes" id="UP000237347"/>
    </source>
</evidence>
<name>A0AAW0JDU9_QUESU</name>
<dbReference type="AlphaFoldDB" id="A0AAW0JDU9"/>
<protein>
    <recommendedName>
        <fullName evidence="4">Tetratricopeptide repeat-like superfamily protein</fullName>
    </recommendedName>
</protein>
<comment type="caution">
    <text evidence="2">The sequence shown here is derived from an EMBL/GenBank/DDBJ whole genome shotgun (WGS) entry which is preliminary data.</text>
</comment>
<evidence type="ECO:0000313" key="2">
    <source>
        <dbReference type="EMBL" id="KAK7824845.1"/>
    </source>
</evidence>
<dbReference type="PANTHER" id="PTHR26312:SF215">
    <property type="entry name" value="TPR REPEAT PROTEIN"/>
    <property type="match status" value="1"/>
</dbReference>
<proteinExistence type="predicted"/>
<evidence type="ECO:0008006" key="4">
    <source>
        <dbReference type="Google" id="ProtNLM"/>
    </source>
</evidence>
<accession>A0AAW0JDU9</accession>